<accession>A0A9P0ZWC5</accession>
<dbReference type="GO" id="GO:0005730">
    <property type="term" value="C:nucleolus"/>
    <property type="evidence" value="ECO:0007669"/>
    <property type="project" value="TreeGrafter"/>
</dbReference>
<dbReference type="AlphaFoldDB" id="A0A9P0ZWC5"/>
<evidence type="ECO:0000256" key="1">
    <source>
        <dbReference type="ARBA" id="ARBA00004123"/>
    </source>
</evidence>
<dbReference type="PANTHER" id="PTHR44267">
    <property type="entry name" value="WD REPEAT-CONTAINING PROTEIN 43"/>
    <property type="match status" value="1"/>
</dbReference>
<evidence type="ECO:0000256" key="2">
    <source>
        <dbReference type="ARBA" id="ARBA00023242"/>
    </source>
</evidence>
<dbReference type="EMBL" id="CAMAPE010000065">
    <property type="protein sequence ID" value="CAH9114729.1"/>
    <property type="molecule type" value="Genomic_DNA"/>
</dbReference>
<dbReference type="Proteomes" id="UP001152484">
    <property type="component" value="Unassembled WGS sequence"/>
</dbReference>
<proteinExistence type="inferred from homology"/>
<dbReference type="GO" id="GO:0000462">
    <property type="term" value="P:maturation of SSU-rRNA from tricistronic rRNA transcript (SSU-rRNA, 5.8S rRNA, LSU-rRNA)"/>
    <property type="evidence" value="ECO:0007669"/>
    <property type="project" value="TreeGrafter"/>
</dbReference>
<evidence type="ECO:0000256" key="4">
    <source>
        <dbReference type="SAM" id="MobiDB-lite"/>
    </source>
</evidence>
<dbReference type="InterPro" id="IPR052414">
    <property type="entry name" value="U3_snoRNA-assoc_WDR"/>
</dbReference>
<sequence length="237" mass="26321">MPDQTALGRRRFQRKSDIVKGVDEYNDDSNEPTMGEKLASLNLVSSNEVKEPSEQIKPPSADSVHVLLKQALNADDRALLKDCLFRQDEKVIANTVALLNPSDVIKLLKSLLSIMESRGNILVCALPWLRSVLLQHSSIIISQESSFLALNSLYQLTESRVSTLHQALQLSSSLDLLYAGMVDYGSDEDGAVVPLIYEDKDDESEEEEDEGSVVSMETECNAENIEPQIFSDISDFE</sequence>
<evidence type="ECO:0000313" key="6">
    <source>
        <dbReference type="EMBL" id="CAH9114729.1"/>
    </source>
</evidence>
<feature type="domain" description="Small-subunit processome Utp12" evidence="5">
    <location>
        <begin position="76"/>
        <end position="177"/>
    </location>
</feature>
<comment type="similarity">
    <text evidence="3">Belongs to the UTP5 family.</text>
</comment>
<evidence type="ECO:0000259" key="5">
    <source>
        <dbReference type="Pfam" id="PF04003"/>
    </source>
</evidence>
<gene>
    <name evidence="6" type="ORF">CEURO_LOCUS20505</name>
</gene>
<dbReference type="PANTHER" id="PTHR44267:SF1">
    <property type="entry name" value="WD REPEAT-CONTAINING PROTEIN 43"/>
    <property type="match status" value="1"/>
</dbReference>
<reference evidence="6" key="1">
    <citation type="submission" date="2022-07" db="EMBL/GenBank/DDBJ databases">
        <authorList>
            <person name="Macas J."/>
            <person name="Novak P."/>
            <person name="Neumann P."/>
        </authorList>
    </citation>
    <scope>NUCLEOTIDE SEQUENCE</scope>
</reference>
<protein>
    <recommendedName>
        <fullName evidence="5">Small-subunit processome Utp12 domain-containing protein</fullName>
    </recommendedName>
</protein>
<feature type="compositionally biased region" description="Acidic residues" evidence="4">
    <location>
        <begin position="199"/>
        <end position="211"/>
    </location>
</feature>
<dbReference type="InterPro" id="IPR007148">
    <property type="entry name" value="SSU_processome_Utp12"/>
</dbReference>
<feature type="region of interest" description="Disordered" evidence="4">
    <location>
        <begin position="199"/>
        <end position="237"/>
    </location>
</feature>
<comment type="caution">
    <text evidence="6">The sequence shown here is derived from an EMBL/GenBank/DDBJ whole genome shotgun (WGS) entry which is preliminary data.</text>
</comment>
<comment type="subcellular location">
    <subcellularLocation>
        <location evidence="1">Nucleus</location>
    </subcellularLocation>
</comment>
<dbReference type="Pfam" id="PF04003">
    <property type="entry name" value="Utp12"/>
    <property type="match status" value="1"/>
</dbReference>
<name>A0A9P0ZWC5_CUSEU</name>
<evidence type="ECO:0000256" key="3">
    <source>
        <dbReference type="ARBA" id="ARBA00038335"/>
    </source>
</evidence>
<dbReference type="OrthoDB" id="30195at2759"/>
<keyword evidence="2" id="KW-0539">Nucleus</keyword>
<organism evidence="6 7">
    <name type="scientific">Cuscuta europaea</name>
    <name type="common">European dodder</name>
    <dbReference type="NCBI Taxonomy" id="41803"/>
    <lineage>
        <taxon>Eukaryota</taxon>
        <taxon>Viridiplantae</taxon>
        <taxon>Streptophyta</taxon>
        <taxon>Embryophyta</taxon>
        <taxon>Tracheophyta</taxon>
        <taxon>Spermatophyta</taxon>
        <taxon>Magnoliopsida</taxon>
        <taxon>eudicotyledons</taxon>
        <taxon>Gunneridae</taxon>
        <taxon>Pentapetalae</taxon>
        <taxon>asterids</taxon>
        <taxon>lamiids</taxon>
        <taxon>Solanales</taxon>
        <taxon>Convolvulaceae</taxon>
        <taxon>Cuscuteae</taxon>
        <taxon>Cuscuta</taxon>
        <taxon>Cuscuta subgen. Cuscuta</taxon>
    </lineage>
</organism>
<keyword evidence="7" id="KW-1185">Reference proteome</keyword>
<evidence type="ECO:0000313" key="7">
    <source>
        <dbReference type="Proteomes" id="UP001152484"/>
    </source>
</evidence>